<dbReference type="STRING" id="880156.AM629_14510"/>
<evidence type="ECO:0000313" key="2">
    <source>
        <dbReference type="Proteomes" id="UP000322184"/>
    </source>
</evidence>
<organism evidence="1 2">
    <name type="scientific">Photorhabdus heterorhabditis</name>
    <dbReference type="NCBI Taxonomy" id="880156"/>
    <lineage>
        <taxon>Bacteria</taxon>
        <taxon>Pseudomonadati</taxon>
        <taxon>Pseudomonadota</taxon>
        <taxon>Gammaproteobacteria</taxon>
        <taxon>Enterobacterales</taxon>
        <taxon>Morganellaceae</taxon>
        <taxon>Photorhabdus</taxon>
    </lineage>
</organism>
<dbReference type="NCBIfam" id="NF033153">
    <property type="entry name" value="phage_ICD_like"/>
    <property type="match status" value="1"/>
</dbReference>
<dbReference type="Proteomes" id="UP000322184">
    <property type="component" value="Unassembled WGS sequence"/>
</dbReference>
<dbReference type="Pfam" id="PF10554">
    <property type="entry name" value="Phage_ASH"/>
    <property type="match status" value="1"/>
</dbReference>
<gene>
    <name evidence="1" type="ORF">F0L16_19695</name>
</gene>
<name>A0A5B0VR91_9GAMM</name>
<protein>
    <submittedName>
        <fullName evidence="1">Ash family protein</fullName>
    </submittedName>
</protein>
<sequence length="231" mass="25217">MTSTKYLAQHYSAKFIAQSSAKVSADGYENIFAHPPAKYFADTRQDFIGITTRGYSHHKNSDHCLFTLSSNIGYIDDAPAKSGVRRGNLNILKATHDAPSVFFYVAASQHLSSKALLAYMYSMVMLAELPKGRLVSFSTSISTSVSVTAPIERGNSSGDSLEKLKEIIVMMTIPAPTHFKFVFLSIKRSDATAKPCRIEATAPHEHSARLMLACDYILLFAGRVSVQGVAA</sequence>
<accession>A0A5B0VR91</accession>
<dbReference type="AlphaFoldDB" id="A0A5B0VR91"/>
<dbReference type="EMBL" id="VTUW01000058">
    <property type="protein sequence ID" value="KAA1177147.1"/>
    <property type="molecule type" value="Genomic_DNA"/>
</dbReference>
<reference evidence="1 2" key="1">
    <citation type="submission" date="2019-09" db="EMBL/GenBank/DDBJ databases">
        <title>Whole genome sequence of Photorhabdus heterorhabditis strain ETL (Enterobacteriales: Enterobacteriaceae) a bacterial symbiont of Heterorhabditis zealandica strain ETL (Rhabditida: Heterorhabditidae).</title>
        <authorList>
            <person name="Lulamba T.E."/>
            <person name="Serepa-Dlamini M.H."/>
        </authorList>
    </citation>
    <scope>NUCLEOTIDE SEQUENCE [LARGE SCALE GENOMIC DNA]</scope>
    <source>
        <strain evidence="1 2">ETL</strain>
    </source>
</reference>
<comment type="caution">
    <text evidence="1">The sequence shown here is derived from an EMBL/GenBank/DDBJ whole genome shotgun (WGS) entry which is preliminary data.</text>
</comment>
<evidence type="ECO:0000313" key="1">
    <source>
        <dbReference type="EMBL" id="KAA1177147.1"/>
    </source>
</evidence>
<proteinExistence type="predicted"/>
<dbReference type="InterPro" id="IPR018880">
    <property type="entry name" value="Phage_P4_Ash"/>
</dbReference>